<dbReference type="HOGENOM" id="CLU_1618356_0_0_5"/>
<dbReference type="KEGG" id="xau:Xaut_4479"/>
<protein>
    <submittedName>
        <fullName evidence="2">Uncharacterized protein</fullName>
    </submittedName>
</protein>
<sequence length="164" mass="17669">MLGVRPHQQAQGDQLGGRQIEPAAPALPAGGRRAGALQISERGGDPRLALHVRGVDHSFHRDAGRLGHAALVPGPGDQLGRRAGQLGVRKRRRLGRYDLPGRTGPARPLALRDVGRRGLYAAGRQQVDAGFKRRFPGLTLTDIKAGQVILVNDAILHEHPLRSR</sequence>
<gene>
    <name evidence="2" type="ordered locus">Xaut_4479</name>
</gene>
<proteinExistence type="predicted"/>
<evidence type="ECO:0000256" key="1">
    <source>
        <dbReference type="SAM" id="MobiDB-lite"/>
    </source>
</evidence>
<reference evidence="2 3" key="1">
    <citation type="submission" date="2007-07" db="EMBL/GenBank/DDBJ databases">
        <title>Complete sequence of chromosome of Xanthobacter autotrophicus Py2.</title>
        <authorList>
            <consortium name="US DOE Joint Genome Institute"/>
            <person name="Copeland A."/>
            <person name="Lucas S."/>
            <person name="Lapidus A."/>
            <person name="Barry K."/>
            <person name="Glavina del Rio T."/>
            <person name="Hammon N."/>
            <person name="Israni S."/>
            <person name="Dalin E."/>
            <person name="Tice H."/>
            <person name="Pitluck S."/>
            <person name="Sims D."/>
            <person name="Brettin T."/>
            <person name="Bruce D."/>
            <person name="Detter J.C."/>
            <person name="Han C."/>
            <person name="Tapia R."/>
            <person name="Brainard J."/>
            <person name="Schmutz J."/>
            <person name="Larimer F."/>
            <person name="Land M."/>
            <person name="Hauser L."/>
            <person name="Kyrpides N."/>
            <person name="Kim E."/>
            <person name="Ensigns S.A."/>
            <person name="Richardson P."/>
        </authorList>
    </citation>
    <scope>NUCLEOTIDE SEQUENCE [LARGE SCALE GENOMIC DNA]</scope>
    <source>
        <strain evidence="3">ATCC BAA-1158 / Py2</strain>
    </source>
</reference>
<dbReference type="AlphaFoldDB" id="A7INV4"/>
<name>A7INV4_XANP2</name>
<feature type="region of interest" description="Disordered" evidence="1">
    <location>
        <begin position="1"/>
        <end position="34"/>
    </location>
</feature>
<dbReference type="EMBL" id="CP000781">
    <property type="protein sequence ID" value="ABS69700.1"/>
    <property type="molecule type" value="Genomic_DNA"/>
</dbReference>
<dbReference type="STRING" id="78245.Xaut_4479"/>
<feature type="compositionally biased region" description="Low complexity" evidence="1">
    <location>
        <begin position="22"/>
        <end position="34"/>
    </location>
</feature>
<organism evidence="2 3">
    <name type="scientific">Xanthobacter autotrophicus (strain ATCC BAA-1158 / Py2)</name>
    <dbReference type="NCBI Taxonomy" id="78245"/>
    <lineage>
        <taxon>Bacteria</taxon>
        <taxon>Pseudomonadati</taxon>
        <taxon>Pseudomonadota</taxon>
        <taxon>Alphaproteobacteria</taxon>
        <taxon>Hyphomicrobiales</taxon>
        <taxon>Xanthobacteraceae</taxon>
        <taxon>Xanthobacter</taxon>
    </lineage>
</organism>
<keyword evidence="3" id="KW-1185">Reference proteome</keyword>
<evidence type="ECO:0000313" key="3">
    <source>
        <dbReference type="Proteomes" id="UP000002417"/>
    </source>
</evidence>
<accession>A7INV4</accession>
<dbReference type="Proteomes" id="UP000002417">
    <property type="component" value="Chromosome"/>
</dbReference>
<evidence type="ECO:0000313" key="2">
    <source>
        <dbReference type="EMBL" id="ABS69700.1"/>
    </source>
</evidence>